<name>A0ABU3AES3_9FLAO</name>
<accession>A0ABU3AES3</accession>
<protein>
    <submittedName>
        <fullName evidence="2">Uncharacterized protein</fullName>
    </submittedName>
</protein>
<gene>
    <name evidence="2" type="ORF">RM706_11125</name>
</gene>
<evidence type="ECO:0000313" key="3">
    <source>
        <dbReference type="Proteomes" id="UP001255246"/>
    </source>
</evidence>
<sequence>MFQFTQSLYRLTFIVAFLLFYNFSVEAQEKLNYQGPLSVGNYTGDANYAYRIIDSDTLFDGPFRLKRANLDALLQKQDYTFDFSGSFQDNYPNGFWKFQFGQFQSNNESQVVDYQYRVAISGVQEEASGNIVLGKPDGSWIYSVNKIEDSKISETLFKSSIIFDKGIPQQNFRIENDSLILAGRFLRNGLTHDEWSLFDSSGIGVDESWFFNDGLLQKIRIESSGSIDETPIYDNYAGQTKIINLDSRYIEALAIYQYAILNSDRPVGGKMQSLLAQNARYYKKIDDILSELGESSFLPEFKVKVPYFPFSKEEEQQINQILADYNAAELISKSFLEDTQLNILKLSDQEAAFKYEVINQISNDVLNPLKQLVLFINNKVLEFAPRKNLLESLWNETKPKSEFNIEVALDSVKINRTFKLQSSNTIDFSVFDLKTMQNISTTILANLEAIKAELNQTLLNEKRQQELIALEEKLILQRNEMHNYIDSVGVESSGNIKRTLNSLKKHADNALSNYSALTELNTKLSAGQKLLSCYLQINKLAKNIAQLPEQEDTIKEKYKDRIWNPFMATLMDEEVKKRITSAYRKFIIPYFLKHAENEFECNQVNQLNDLMSMTYQRMLELRVENTSKLERKLRKVTDPIVVLELFELQPLTTDQE</sequence>
<dbReference type="RefSeq" id="WP_311351444.1">
    <property type="nucleotide sequence ID" value="NZ_JAVRHR010000002.1"/>
</dbReference>
<keyword evidence="1" id="KW-0175">Coiled coil</keyword>
<evidence type="ECO:0000256" key="1">
    <source>
        <dbReference type="SAM" id="Coils"/>
    </source>
</evidence>
<feature type="coiled-coil region" evidence="1">
    <location>
        <begin position="444"/>
        <end position="480"/>
    </location>
</feature>
<dbReference type="EMBL" id="JAVRHR010000002">
    <property type="protein sequence ID" value="MDT0607588.1"/>
    <property type="molecule type" value="Genomic_DNA"/>
</dbReference>
<dbReference type="Proteomes" id="UP001255246">
    <property type="component" value="Unassembled WGS sequence"/>
</dbReference>
<proteinExistence type="predicted"/>
<comment type="caution">
    <text evidence="2">The sequence shown here is derived from an EMBL/GenBank/DDBJ whole genome shotgun (WGS) entry which is preliminary data.</text>
</comment>
<reference evidence="2 3" key="1">
    <citation type="submission" date="2023-09" db="EMBL/GenBank/DDBJ databases">
        <authorList>
            <person name="Rey-Velasco X."/>
        </authorList>
    </citation>
    <scope>NUCLEOTIDE SEQUENCE [LARGE SCALE GENOMIC DNA]</scope>
    <source>
        <strain evidence="2 3">F388</strain>
    </source>
</reference>
<organism evidence="2 3">
    <name type="scientific">Croceitalea rosinachiae</name>
    <dbReference type="NCBI Taxonomy" id="3075596"/>
    <lineage>
        <taxon>Bacteria</taxon>
        <taxon>Pseudomonadati</taxon>
        <taxon>Bacteroidota</taxon>
        <taxon>Flavobacteriia</taxon>
        <taxon>Flavobacteriales</taxon>
        <taxon>Flavobacteriaceae</taxon>
        <taxon>Croceitalea</taxon>
    </lineage>
</organism>
<keyword evidence="3" id="KW-1185">Reference proteome</keyword>
<evidence type="ECO:0000313" key="2">
    <source>
        <dbReference type="EMBL" id="MDT0607588.1"/>
    </source>
</evidence>